<gene>
    <name evidence="9" type="ORF">CBW65_03820</name>
</gene>
<dbReference type="EMBL" id="CP021434">
    <property type="protein sequence ID" value="ARU63776.1"/>
    <property type="molecule type" value="Genomic_DNA"/>
</dbReference>
<evidence type="ECO:0000313" key="10">
    <source>
        <dbReference type="Proteomes" id="UP000195437"/>
    </source>
</evidence>
<feature type="transmembrane region" description="Helical" evidence="7">
    <location>
        <begin position="47"/>
        <end position="65"/>
    </location>
</feature>
<evidence type="ECO:0000256" key="1">
    <source>
        <dbReference type="ARBA" id="ARBA00004651"/>
    </source>
</evidence>
<keyword evidence="3" id="KW-1003">Cell membrane</keyword>
<feature type="transmembrane region" description="Helical" evidence="7">
    <location>
        <begin position="12"/>
        <end position="35"/>
    </location>
</feature>
<evidence type="ECO:0000313" key="9">
    <source>
        <dbReference type="EMBL" id="ARU63776.1"/>
    </source>
</evidence>
<proteinExistence type="predicted"/>
<sequence length="537" mass="56880">MDLTQPSRKRTLVIIGLMLGLFFASLDQTVVGTAMPTIIGQLGGLDLLTWITTAYLLTSTAVVPVAGKLADLFGRRVIYLIGMAVFILGSALCGMAESMTQLAIYRAIQGLGGGILMPLAMTIIGDLTTGESRAKMQGLFMAVFGLSSLAGPQAGGWIVDHWDWHWIFFINLPFGVLAMAFIAAGLKNAHVKKKVVIDWAGIGTLVVGIVSLLLALSFGGNKFEWGSAEILGLFGLSVVSLVSFVIVELRAKDPVIPMGLFKNSIFTTVNIIGFLMSLGMFGAMMFIPLFMQGVVGMSPTETASVMTPMMIGSMIASIIGSRLLFKFGLRPMLIAGMGIMLTGFALFLSLGLDTTQLRASIYMVIMGAGMGVIMPSLGIAVQESFPAEIRGTVTSATTFFRSIGGTVGIAILGTLFNSKSIDLIGNKLDATFQGFGPQGTALLDMAHNNPQGLYSSLLSDTFLAGLPEQVAGMFSTQVVPVLKDALLASLHNVFEVSIWFLAAGLIAAFFTGKIKLSAPVKKGKEKETVKAEEVPQG</sequence>
<dbReference type="InterPro" id="IPR020846">
    <property type="entry name" value="MFS_dom"/>
</dbReference>
<dbReference type="Proteomes" id="UP000195437">
    <property type="component" value="Chromosome"/>
</dbReference>
<dbReference type="NCBIfam" id="TIGR00711">
    <property type="entry name" value="efflux_EmrB"/>
    <property type="match status" value="1"/>
</dbReference>
<keyword evidence="2" id="KW-0813">Transport</keyword>
<dbReference type="PANTHER" id="PTHR23501">
    <property type="entry name" value="MAJOR FACILITATOR SUPERFAMILY"/>
    <property type="match status" value="1"/>
</dbReference>
<evidence type="ECO:0000256" key="6">
    <source>
        <dbReference type="ARBA" id="ARBA00023136"/>
    </source>
</evidence>
<dbReference type="Pfam" id="PF07690">
    <property type="entry name" value="MFS_1"/>
    <property type="match status" value="1"/>
</dbReference>
<feature type="transmembrane region" description="Helical" evidence="7">
    <location>
        <begin position="103"/>
        <end position="127"/>
    </location>
</feature>
<dbReference type="Gene3D" id="1.20.1720.10">
    <property type="entry name" value="Multidrug resistance protein D"/>
    <property type="match status" value="1"/>
</dbReference>
<feature type="transmembrane region" description="Helical" evidence="7">
    <location>
        <begin position="269"/>
        <end position="291"/>
    </location>
</feature>
<dbReference type="Gene3D" id="1.20.1250.20">
    <property type="entry name" value="MFS general substrate transporter like domains"/>
    <property type="match status" value="1"/>
</dbReference>
<feature type="transmembrane region" description="Helical" evidence="7">
    <location>
        <begin position="393"/>
        <end position="416"/>
    </location>
</feature>
<dbReference type="GO" id="GO:0022857">
    <property type="term" value="F:transmembrane transporter activity"/>
    <property type="evidence" value="ECO:0007669"/>
    <property type="project" value="InterPro"/>
</dbReference>
<dbReference type="InterPro" id="IPR005829">
    <property type="entry name" value="Sugar_transporter_CS"/>
</dbReference>
<feature type="transmembrane region" description="Helical" evidence="7">
    <location>
        <begin position="77"/>
        <end position="97"/>
    </location>
</feature>
<dbReference type="InterPro" id="IPR011701">
    <property type="entry name" value="MFS"/>
</dbReference>
<keyword evidence="6 7" id="KW-0472">Membrane</keyword>
<dbReference type="FunFam" id="1.20.1720.10:FF:000004">
    <property type="entry name" value="EmrB/QacA family drug resistance transporter"/>
    <property type="match status" value="1"/>
</dbReference>
<feature type="domain" description="Major facilitator superfamily (MFS) profile" evidence="8">
    <location>
        <begin position="13"/>
        <end position="483"/>
    </location>
</feature>
<dbReference type="AlphaFoldDB" id="A0A1Y0IVH8"/>
<evidence type="ECO:0000256" key="4">
    <source>
        <dbReference type="ARBA" id="ARBA00022692"/>
    </source>
</evidence>
<dbReference type="PROSITE" id="PS00216">
    <property type="entry name" value="SUGAR_TRANSPORT_1"/>
    <property type="match status" value="1"/>
</dbReference>
<feature type="transmembrane region" description="Helical" evidence="7">
    <location>
        <begin position="361"/>
        <end position="381"/>
    </location>
</feature>
<dbReference type="PROSITE" id="PS50850">
    <property type="entry name" value="MFS"/>
    <property type="match status" value="1"/>
</dbReference>
<dbReference type="InterPro" id="IPR004638">
    <property type="entry name" value="EmrB-like"/>
</dbReference>
<dbReference type="KEGG" id="tum:CBW65_03820"/>
<evidence type="ECO:0000256" key="2">
    <source>
        <dbReference type="ARBA" id="ARBA00022448"/>
    </source>
</evidence>
<accession>A0A1Y0IVH8</accession>
<feature type="transmembrane region" description="Helical" evidence="7">
    <location>
        <begin position="496"/>
        <end position="516"/>
    </location>
</feature>
<dbReference type="RefSeq" id="WP_087459109.1">
    <property type="nucleotide sequence ID" value="NZ_CP021434.1"/>
</dbReference>
<evidence type="ECO:0000256" key="5">
    <source>
        <dbReference type="ARBA" id="ARBA00022989"/>
    </source>
</evidence>
<dbReference type="PRINTS" id="PR01036">
    <property type="entry name" value="TCRTETB"/>
</dbReference>
<keyword evidence="5 7" id="KW-1133">Transmembrane helix</keyword>
<dbReference type="CDD" id="cd17502">
    <property type="entry name" value="MFS_Azr1_MDR_like"/>
    <property type="match status" value="1"/>
</dbReference>
<name>A0A1Y0IVH8_9BACL</name>
<dbReference type="SUPFAM" id="SSF103473">
    <property type="entry name" value="MFS general substrate transporter"/>
    <property type="match status" value="1"/>
</dbReference>
<evidence type="ECO:0000259" key="8">
    <source>
        <dbReference type="PROSITE" id="PS50850"/>
    </source>
</evidence>
<dbReference type="OrthoDB" id="146256at2"/>
<organism evidence="9 10">
    <name type="scientific">Tumebacillus avium</name>
    <dbReference type="NCBI Taxonomy" id="1903704"/>
    <lineage>
        <taxon>Bacteria</taxon>
        <taxon>Bacillati</taxon>
        <taxon>Bacillota</taxon>
        <taxon>Bacilli</taxon>
        <taxon>Bacillales</taxon>
        <taxon>Alicyclobacillaceae</taxon>
        <taxon>Tumebacillus</taxon>
    </lineage>
</organism>
<comment type="subcellular location">
    <subcellularLocation>
        <location evidence="1">Cell membrane</location>
        <topology evidence="1">Multi-pass membrane protein</topology>
    </subcellularLocation>
</comment>
<dbReference type="InterPro" id="IPR036259">
    <property type="entry name" value="MFS_trans_sf"/>
</dbReference>
<reference evidence="10" key="1">
    <citation type="submission" date="2017-05" db="EMBL/GenBank/DDBJ databases">
        <authorList>
            <person name="Sung H."/>
        </authorList>
    </citation>
    <scope>NUCLEOTIDE SEQUENCE [LARGE SCALE GENOMIC DNA]</scope>
    <source>
        <strain evidence="10">AR23208</strain>
    </source>
</reference>
<evidence type="ECO:0000256" key="7">
    <source>
        <dbReference type="SAM" id="Phobius"/>
    </source>
</evidence>
<dbReference type="GO" id="GO:0005886">
    <property type="term" value="C:plasma membrane"/>
    <property type="evidence" value="ECO:0007669"/>
    <property type="project" value="UniProtKB-SubCell"/>
</dbReference>
<evidence type="ECO:0000256" key="3">
    <source>
        <dbReference type="ARBA" id="ARBA00022475"/>
    </source>
</evidence>
<feature type="transmembrane region" description="Helical" evidence="7">
    <location>
        <begin position="164"/>
        <end position="184"/>
    </location>
</feature>
<feature type="transmembrane region" description="Helical" evidence="7">
    <location>
        <begin position="139"/>
        <end position="158"/>
    </location>
</feature>
<protein>
    <submittedName>
        <fullName evidence="9">MFS transporter</fullName>
    </submittedName>
</protein>
<feature type="transmembrane region" description="Helical" evidence="7">
    <location>
        <begin position="230"/>
        <end position="249"/>
    </location>
</feature>
<feature type="transmembrane region" description="Helical" evidence="7">
    <location>
        <begin position="303"/>
        <end position="325"/>
    </location>
</feature>
<keyword evidence="10" id="KW-1185">Reference proteome</keyword>
<keyword evidence="4 7" id="KW-0812">Transmembrane</keyword>
<feature type="transmembrane region" description="Helical" evidence="7">
    <location>
        <begin position="332"/>
        <end position="349"/>
    </location>
</feature>
<feature type="transmembrane region" description="Helical" evidence="7">
    <location>
        <begin position="196"/>
        <end position="218"/>
    </location>
</feature>
<dbReference type="PANTHER" id="PTHR23501:SF197">
    <property type="entry name" value="COMD"/>
    <property type="match status" value="1"/>
</dbReference>